<dbReference type="Proteomes" id="UP000193685">
    <property type="component" value="Unassembled WGS sequence"/>
</dbReference>
<reference evidence="1 2" key="1">
    <citation type="submission" date="2016-07" db="EMBL/GenBank/DDBJ databases">
        <title>Pervasive Adenine N6-methylation of Active Genes in Fungi.</title>
        <authorList>
            <consortium name="DOE Joint Genome Institute"/>
            <person name="Mondo S.J."/>
            <person name="Dannebaum R.O."/>
            <person name="Kuo R.C."/>
            <person name="Labutti K."/>
            <person name="Haridas S."/>
            <person name="Kuo A."/>
            <person name="Salamov A."/>
            <person name="Ahrendt S.R."/>
            <person name="Lipzen A."/>
            <person name="Sullivan W."/>
            <person name="Andreopoulos W.B."/>
            <person name="Clum A."/>
            <person name="Lindquist E."/>
            <person name="Daum C."/>
            <person name="Ramamoorthy G.K."/>
            <person name="Gryganskyi A."/>
            <person name="Culley D."/>
            <person name="Magnuson J.K."/>
            <person name="James T.Y."/>
            <person name="O'Malley M.A."/>
            <person name="Stajich J.E."/>
            <person name="Spatafora J.W."/>
            <person name="Visel A."/>
            <person name="Grigoriev I.V."/>
        </authorList>
    </citation>
    <scope>NUCLEOTIDE SEQUENCE [LARGE SCALE GENOMIC DNA]</scope>
    <source>
        <strain evidence="1 2">12-1054</strain>
    </source>
</reference>
<evidence type="ECO:0000313" key="1">
    <source>
        <dbReference type="EMBL" id="ORY86895.1"/>
    </source>
</evidence>
<comment type="caution">
    <text evidence="1">The sequence shown here is derived from an EMBL/GenBank/DDBJ whole genome shotgun (WGS) entry which is preliminary data.</text>
</comment>
<gene>
    <name evidence="1" type="ORF">BCR37DRAFT_376175</name>
</gene>
<name>A0A1Y2FW49_PROLT</name>
<evidence type="ECO:0000313" key="2">
    <source>
        <dbReference type="Proteomes" id="UP000193685"/>
    </source>
</evidence>
<dbReference type="GeneID" id="63785146"/>
<organism evidence="1 2">
    <name type="scientific">Protomyces lactucae-debilis</name>
    <dbReference type="NCBI Taxonomy" id="2754530"/>
    <lineage>
        <taxon>Eukaryota</taxon>
        <taxon>Fungi</taxon>
        <taxon>Dikarya</taxon>
        <taxon>Ascomycota</taxon>
        <taxon>Taphrinomycotina</taxon>
        <taxon>Taphrinomycetes</taxon>
        <taxon>Taphrinales</taxon>
        <taxon>Protomycetaceae</taxon>
        <taxon>Protomyces</taxon>
    </lineage>
</organism>
<sequence>MGKGNLPKTDNCYYIGRSLPVLQKMCSTPPTQSTCYYDWATSYTGVDPTWIERGKYENKILICDSDEIPGWVKETCRWVDSGNQFLCGKLGEPLLNMRVFASTDYVEVGSLNLIKNVWEDLKDTSEISGINCFSPPTRILMTHGLLFCPVNRADGPGTGCWGSLDAPQSEGNLKVLVRQWGVWGTLERRNNASFPVVLNEREVGGWLKLALWTALEHLKKSPYKVYYVWQSRLRWSFLHRHTVQSSRRNMCRKNREWLRFCVAGDRPWQPLPGSLRWHHAVLEVSRRFGRAAILESHYLRW</sequence>
<dbReference type="AlphaFoldDB" id="A0A1Y2FW49"/>
<dbReference type="RefSeq" id="XP_040727751.1">
    <property type="nucleotide sequence ID" value="XM_040868547.1"/>
</dbReference>
<protein>
    <submittedName>
        <fullName evidence="1">Uncharacterized protein</fullName>
    </submittedName>
</protein>
<dbReference type="EMBL" id="MCFI01000002">
    <property type="protein sequence ID" value="ORY86895.1"/>
    <property type="molecule type" value="Genomic_DNA"/>
</dbReference>
<accession>A0A1Y2FW49</accession>
<proteinExistence type="predicted"/>
<keyword evidence="2" id="KW-1185">Reference proteome</keyword>